<gene>
    <name evidence="6" type="primary">bepF_1</name>
    <name evidence="6" type="ORF">A9E74_00256</name>
</gene>
<dbReference type="InterPro" id="IPR058647">
    <property type="entry name" value="BSH_CzcB-like"/>
</dbReference>
<evidence type="ECO:0000259" key="5">
    <source>
        <dbReference type="Pfam" id="PF25973"/>
    </source>
</evidence>
<keyword evidence="2" id="KW-0175">Coiled coil</keyword>
<keyword evidence="7" id="KW-1185">Reference proteome</keyword>
<dbReference type="PANTHER" id="PTHR30469:SF15">
    <property type="entry name" value="HLYD FAMILY OF SECRETION PROTEINS"/>
    <property type="match status" value="1"/>
</dbReference>
<sequence length="365" mass="40583">MKQKLLWPALLLTVLSLTGCERDRPTATAQIKPHLVEVVRAEVKDISVTRERNGSLRAIQEIQIFNQEEGQVSELPFFEGDRVEKGQIIARLDDRLLRSQLTRAQALTRKSATDLAQIKDLVARKLTTQNELTRIETELAVAEAEQEALQTRLSYFVIRSPISGVVTHRNTEPGNIAERYSHLMTIADQQTLITEVQLSELLLNNLQVGDEVSIQIDALRAGKSEHQTLPGRISRIYPDINPLTRTGTLEIALTPVPPGARAGQFVRVTLTSQQAERLLVPFIALRRSVEEEYVFTVGANNQVQMTPVTTGLEIGDQIEILDGLEGGELVVIRGFTNLRDNKEVKIVNAPSATEPLPLTDIENTP</sequence>
<reference evidence="6 7" key="1">
    <citation type="submission" date="2016-07" db="EMBL/GenBank/DDBJ databases">
        <title>Draft Genome Sequence of Methylophaga muralis Bur 1.</title>
        <authorList>
            <person name="Vasilenko O.V."/>
            <person name="Doronina N.V."/>
            <person name="Shmareva M.N."/>
            <person name="Tarlachkov S.V."/>
            <person name="Mustakhimov I."/>
            <person name="Trotsenko Y.A."/>
        </authorList>
    </citation>
    <scope>NUCLEOTIDE SEQUENCE [LARGE SCALE GENOMIC DNA]</scope>
    <source>
        <strain evidence="6 7">Bur 1</strain>
    </source>
</reference>
<dbReference type="NCBIfam" id="TIGR01730">
    <property type="entry name" value="RND_mfp"/>
    <property type="match status" value="1"/>
</dbReference>
<comment type="similarity">
    <text evidence="1">Belongs to the membrane fusion protein (MFP) (TC 8.A.1) family.</text>
</comment>
<dbReference type="Gene3D" id="1.10.287.470">
    <property type="entry name" value="Helix hairpin bin"/>
    <property type="match status" value="1"/>
</dbReference>
<dbReference type="InterPro" id="IPR058627">
    <property type="entry name" value="MdtA-like_C"/>
</dbReference>
<dbReference type="Pfam" id="PF25954">
    <property type="entry name" value="Beta-barrel_RND_2"/>
    <property type="match status" value="1"/>
</dbReference>
<evidence type="ECO:0000313" key="7">
    <source>
        <dbReference type="Proteomes" id="UP000094379"/>
    </source>
</evidence>
<feature type="coiled-coil region" evidence="2">
    <location>
        <begin position="125"/>
        <end position="152"/>
    </location>
</feature>
<organism evidence="6 7">
    <name type="scientific">Methylophaga muralis</name>
    <dbReference type="NCBI Taxonomy" id="291169"/>
    <lineage>
        <taxon>Bacteria</taxon>
        <taxon>Pseudomonadati</taxon>
        <taxon>Pseudomonadota</taxon>
        <taxon>Gammaproteobacteria</taxon>
        <taxon>Thiotrichales</taxon>
        <taxon>Piscirickettsiaceae</taxon>
        <taxon>Methylophaga</taxon>
    </lineage>
</organism>
<dbReference type="InterPro" id="IPR006143">
    <property type="entry name" value="RND_pump_MFP"/>
</dbReference>
<dbReference type="PROSITE" id="PS51257">
    <property type="entry name" value="PROKAR_LIPOPROTEIN"/>
    <property type="match status" value="1"/>
</dbReference>
<accession>A0A1E3GWB2</accession>
<name>A0A1E3GWB2_9GAMM</name>
<dbReference type="RefSeq" id="WP_069294851.1">
    <property type="nucleotide sequence ID" value="NZ_MCRI01000001.1"/>
</dbReference>
<dbReference type="Gene3D" id="2.40.30.170">
    <property type="match status" value="1"/>
</dbReference>
<proteinExistence type="inferred from homology"/>
<dbReference type="Gene3D" id="2.40.50.100">
    <property type="match status" value="1"/>
</dbReference>
<dbReference type="EMBL" id="MCRI01000001">
    <property type="protein sequence ID" value="ODN68284.1"/>
    <property type="molecule type" value="Genomic_DNA"/>
</dbReference>
<evidence type="ECO:0000256" key="1">
    <source>
        <dbReference type="ARBA" id="ARBA00009477"/>
    </source>
</evidence>
<dbReference type="SUPFAM" id="SSF111369">
    <property type="entry name" value="HlyD-like secretion proteins"/>
    <property type="match status" value="1"/>
</dbReference>
<evidence type="ECO:0000256" key="2">
    <source>
        <dbReference type="SAM" id="Coils"/>
    </source>
</evidence>
<evidence type="ECO:0000259" key="3">
    <source>
        <dbReference type="Pfam" id="PF25954"/>
    </source>
</evidence>
<protein>
    <submittedName>
        <fullName evidence="6">Efflux pump periplasmic linker BepF</fullName>
    </submittedName>
</protein>
<dbReference type="Proteomes" id="UP000094379">
    <property type="component" value="Unassembled WGS sequence"/>
</dbReference>
<dbReference type="InterPro" id="IPR058792">
    <property type="entry name" value="Beta-barrel_RND_2"/>
</dbReference>
<comment type="caution">
    <text evidence="6">The sequence shown here is derived from an EMBL/GenBank/DDBJ whole genome shotgun (WGS) entry which is preliminary data.</text>
</comment>
<dbReference type="PANTHER" id="PTHR30469">
    <property type="entry name" value="MULTIDRUG RESISTANCE PROTEIN MDTA"/>
    <property type="match status" value="1"/>
</dbReference>
<dbReference type="GO" id="GO:0015562">
    <property type="term" value="F:efflux transmembrane transporter activity"/>
    <property type="evidence" value="ECO:0007669"/>
    <property type="project" value="TreeGrafter"/>
</dbReference>
<evidence type="ECO:0000259" key="4">
    <source>
        <dbReference type="Pfam" id="PF25967"/>
    </source>
</evidence>
<dbReference type="AlphaFoldDB" id="A0A1E3GWB2"/>
<dbReference type="STRING" id="291169.A9E74_00256"/>
<dbReference type="Pfam" id="PF25967">
    <property type="entry name" value="RND-MFP_C"/>
    <property type="match status" value="1"/>
</dbReference>
<dbReference type="Pfam" id="PF25973">
    <property type="entry name" value="BSH_CzcB"/>
    <property type="match status" value="1"/>
</dbReference>
<dbReference type="Gene3D" id="2.40.420.20">
    <property type="match status" value="1"/>
</dbReference>
<feature type="domain" description="Multidrug resistance protein MdtA-like C-terminal permuted SH3" evidence="4">
    <location>
        <begin position="278"/>
        <end position="334"/>
    </location>
</feature>
<feature type="domain" description="CusB-like beta-barrel" evidence="3">
    <location>
        <begin position="195"/>
        <end position="273"/>
    </location>
</feature>
<feature type="domain" description="CzcB-like barrel-sandwich hybrid" evidence="5">
    <location>
        <begin position="63"/>
        <end position="188"/>
    </location>
</feature>
<evidence type="ECO:0000313" key="6">
    <source>
        <dbReference type="EMBL" id="ODN68284.1"/>
    </source>
</evidence>
<dbReference type="GO" id="GO:1990281">
    <property type="term" value="C:efflux pump complex"/>
    <property type="evidence" value="ECO:0007669"/>
    <property type="project" value="TreeGrafter"/>
</dbReference>